<evidence type="ECO:0000313" key="12">
    <source>
        <dbReference type="Proteomes" id="UP000264215"/>
    </source>
</evidence>
<name>A0A3D3TKN9_9BACT</name>
<evidence type="ECO:0000259" key="10">
    <source>
        <dbReference type="PROSITE" id="PS50928"/>
    </source>
</evidence>
<evidence type="ECO:0000256" key="4">
    <source>
        <dbReference type="ARBA" id="ARBA00022475"/>
    </source>
</evidence>
<accession>A0A3D3TKN9</accession>
<evidence type="ECO:0000256" key="7">
    <source>
        <dbReference type="ARBA" id="ARBA00022989"/>
    </source>
</evidence>
<feature type="transmembrane region" description="Helical" evidence="9">
    <location>
        <begin position="141"/>
        <end position="160"/>
    </location>
</feature>
<sequence length="277" mass="30659">MYNVKKRAGRILVHIILLILAVVTVIPFFFVVLISLGKNVIDTSVFFVKELTLDNYRRLFTETRFSNWLINSLLLAAVTMILAVIVVSLSAYAFSRLRFQGRTKLFNFVLLIQVFPLTLSMVSIFRIFLALGLLNKIEGLIIVNSAFASAGLVLIAKGYFDTIPYSLDEAAMIDGANRFRILTKITLPLAKPMIAIVAIQSFVIAYNEYAIASTVMTQKLEAMPLAVGLQSMIEGQFGINWSVYCAGAVLGSIPMLVLFYSLQKYFIGGLTEGSVKA</sequence>
<gene>
    <name evidence="11" type="ORF">DIT26_00240</name>
</gene>
<evidence type="ECO:0000256" key="2">
    <source>
        <dbReference type="ARBA" id="ARBA00009047"/>
    </source>
</evidence>
<feature type="transmembrane region" description="Helical" evidence="9">
    <location>
        <begin position="241"/>
        <end position="262"/>
    </location>
</feature>
<evidence type="ECO:0000256" key="6">
    <source>
        <dbReference type="ARBA" id="ARBA00022692"/>
    </source>
</evidence>
<protein>
    <recommendedName>
        <fullName evidence="10">ABC transmembrane type-1 domain-containing protein</fullName>
    </recommendedName>
</protein>
<feature type="transmembrane region" description="Helical" evidence="9">
    <location>
        <begin position="12"/>
        <end position="36"/>
    </location>
</feature>
<keyword evidence="3 9" id="KW-0813">Transport</keyword>
<keyword evidence="5" id="KW-0762">Sugar transport</keyword>
<reference evidence="11 12" key="1">
    <citation type="journal article" date="2018" name="Nat. Biotechnol.">
        <title>A standardized bacterial taxonomy based on genome phylogeny substantially revises the tree of life.</title>
        <authorList>
            <person name="Parks D.H."/>
            <person name="Chuvochina M."/>
            <person name="Waite D.W."/>
            <person name="Rinke C."/>
            <person name="Skarshewski A."/>
            <person name="Chaumeil P.A."/>
            <person name="Hugenholtz P."/>
        </authorList>
    </citation>
    <scope>NUCLEOTIDE SEQUENCE [LARGE SCALE GENOMIC DNA]</scope>
    <source>
        <strain evidence="11">UBA9905</strain>
    </source>
</reference>
<dbReference type="PANTHER" id="PTHR32243:SF50">
    <property type="entry name" value="MALTOSE_MALTODEXTRIN TRANSPORT SYSTEM PERMEASE PROTEIN MALG"/>
    <property type="match status" value="1"/>
</dbReference>
<keyword evidence="4" id="KW-1003">Cell membrane</keyword>
<dbReference type="CDD" id="cd06261">
    <property type="entry name" value="TM_PBP2"/>
    <property type="match status" value="1"/>
</dbReference>
<dbReference type="InterPro" id="IPR035906">
    <property type="entry name" value="MetI-like_sf"/>
</dbReference>
<feature type="transmembrane region" description="Helical" evidence="9">
    <location>
        <begin position="68"/>
        <end position="93"/>
    </location>
</feature>
<evidence type="ECO:0000256" key="8">
    <source>
        <dbReference type="ARBA" id="ARBA00023136"/>
    </source>
</evidence>
<comment type="caution">
    <text evidence="11">The sequence shown here is derived from an EMBL/GenBank/DDBJ whole genome shotgun (WGS) entry which is preliminary data.</text>
</comment>
<evidence type="ECO:0000256" key="1">
    <source>
        <dbReference type="ARBA" id="ARBA00004651"/>
    </source>
</evidence>
<keyword evidence="6 9" id="KW-0812">Transmembrane</keyword>
<dbReference type="EMBL" id="DQBS01000005">
    <property type="protein sequence ID" value="HCO69013.1"/>
    <property type="molecule type" value="Genomic_DNA"/>
</dbReference>
<dbReference type="AlphaFoldDB" id="A0A3D3TKN9"/>
<keyword evidence="8 9" id="KW-0472">Membrane</keyword>
<evidence type="ECO:0000256" key="5">
    <source>
        <dbReference type="ARBA" id="ARBA00022597"/>
    </source>
</evidence>
<evidence type="ECO:0000256" key="9">
    <source>
        <dbReference type="RuleBase" id="RU363032"/>
    </source>
</evidence>
<dbReference type="PANTHER" id="PTHR32243">
    <property type="entry name" value="MALTOSE TRANSPORT SYSTEM PERMEASE-RELATED"/>
    <property type="match status" value="1"/>
</dbReference>
<feature type="transmembrane region" description="Helical" evidence="9">
    <location>
        <begin position="181"/>
        <end position="206"/>
    </location>
</feature>
<keyword evidence="7 9" id="KW-1133">Transmembrane helix</keyword>
<dbReference type="Pfam" id="PF00528">
    <property type="entry name" value="BPD_transp_1"/>
    <property type="match status" value="1"/>
</dbReference>
<comment type="subcellular location">
    <subcellularLocation>
        <location evidence="1 9">Cell membrane</location>
        <topology evidence="1 9">Multi-pass membrane protein</topology>
    </subcellularLocation>
</comment>
<proteinExistence type="inferred from homology"/>
<dbReference type="GO" id="GO:0005886">
    <property type="term" value="C:plasma membrane"/>
    <property type="evidence" value="ECO:0007669"/>
    <property type="project" value="UniProtKB-SubCell"/>
</dbReference>
<organism evidence="11 12">
    <name type="scientific">Mesotoga infera</name>
    <dbReference type="NCBI Taxonomy" id="1236046"/>
    <lineage>
        <taxon>Bacteria</taxon>
        <taxon>Thermotogati</taxon>
        <taxon>Thermotogota</taxon>
        <taxon>Thermotogae</taxon>
        <taxon>Kosmotogales</taxon>
        <taxon>Kosmotogaceae</taxon>
        <taxon>Mesotoga</taxon>
    </lineage>
</organism>
<feature type="domain" description="ABC transmembrane type-1" evidence="10">
    <location>
        <begin position="69"/>
        <end position="262"/>
    </location>
</feature>
<dbReference type="InterPro" id="IPR000515">
    <property type="entry name" value="MetI-like"/>
</dbReference>
<dbReference type="SUPFAM" id="SSF161098">
    <property type="entry name" value="MetI-like"/>
    <property type="match status" value="1"/>
</dbReference>
<dbReference type="GO" id="GO:0015423">
    <property type="term" value="F:ABC-type maltose transporter activity"/>
    <property type="evidence" value="ECO:0007669"/>
    <property type="project" value="TreeGrafter"/>
</dbReference>
<dbReference type="InterPro" id="IPR050901">
    <property type="entry name" value="BP-dep_ABC_trans_perm"/>
</dbReference>
<evidence type="ECO:0000313" key="11">
    <source>
        <dbReference type="EMBL" id="HCO69013.1"/>
    </source>
</evidence>
<feature type="transmembrane region" description="Helical" evidence="9">
    <location>
        <begin position="105"/>
        <end position="129"/>
    </location>
</feature>
<dbReference type="Proteomes" id="UP000264215">
    <property type="component" value="Unassembled WGS sequence"/>
</dbReference>
<dbReference type="Gene3D" id="1.10.3720.10">
    <property type="entry name" value="MetI-like"/>
    <property type="match status" value="1"/>
</dbReference>
<dbReference type="GO" id="GO:0042956">
    <property type="term" value="P:maltodextrin transmembrane transport"/>
    <property type="evidence" value="ECO:0007669"/>
    <property type="project" value="TreeGrafter"/>
</dbReference>
<dbReference type="PROSITE" id="PS50928">
    <property type="entry name" value="ABC_TM1"/>
    <property type="match status" value="1"/>
</dbReference>
<comment type="similarity">
    <text evidence="2">Belongs to the binding-protein-dependent transport system permease family. MalFG subfamily.</text>
</comment>
<evidence type="ECO:0000256" key="3">
    <source>
        <dbReference type="ARBA" id="ARBA00022448"/>
    </source>
</evidence>